<sequence length="181" mass="20136">MDYLNKIALCCKGPPPPRPEYDLVCIGLTGSGKTSLLSQLCSENTENIVSTTGFSIKAVPFQNAILNVKELGGAANIRKYWSRYYQGSQGVIFVLDSASSEDELETARNELHSALQHPQLCTLPFLILANHQDKPAARSVQEVLSGAWYTEGMKEGNKIQFLHKLELEKFCVYKKGMDKHN</sequence>
<evidence type="ECO:0000256" key="3">
    <source>
        <dbReference type="PIRSR" id="PIRSR606689-1"/>
    </source>
</evidence>
<dbReference type="PROSITE" id="PS51417">
    <property type="entry name" value="ARF"/>
    <property type="match status" value="1"/>
</dbReference>
<accession>A0A8D0GLX1</accession>
<dbReference type="PANTHER" id="PTHR46693">
    <property type="entry name" value="ADP-RIBOSYLATION FACTOR-LIKE PROTEIN 15"/>
    <property type="match status" value="1"/>
</dbReference>
<evidence type="ECO:0000256" key="4">
    <source>
        <dbReference type="PIRSR" id="PIRSR606689-2"/>
    </source>
</evidence>
<reference evidence="5" key="1">
    <citation type="submission" date="2025-08" db="UniProtKB">
        <authorList>
            <consortium name="Ensembl"/>
        </authorList>
    </citation>
    <scope>IDENTIFICATION</scope>
</reference>
<dbReference type="Gene3D" id="3.40.50.300">
    <property type="entry name" value="P-loop containing nucleotide triphosphate hydrolases"/>
    <property type="match status" value="1"/>
</dbReference>
<keyword evidence="1 3" id="KW-0547">Nucleotide-binding</keyword>
<dbReference type="Proteomes" id="UP000694392">
    <property type="component" value="Unplaced"/>
</dbReference>
<dbReference type="PANTHER" id="PTHR46693:SF1">
    <property type="entry name" value="ADP-RIBOSYLATION FACTOR-LIKE PROTEIN 15"/>
    <property type="match status" value="1"/>
</dbReference>
<dbReference type="Ensembl" id="ENSSPUT00000008380.1">
    <property type="protein sequence ID" value="ENSSPUP00000007865.1"/>
    <property type="gene ID" value="ENSSPUG00000006040.1"/>
</dbReference>
<dbReference type="GO" id="GO:0046872">
    <property type="term" value="F:metal ion binding"/>
    <property type="evidence" value="ECO:0007669"/>
    <property type="project" value="UniProtKB-KW"/>
</dbReference>
<proteinExistence type="predicted"/>
<evidence type="ECO:0000313" key="6">
    <source>
        <dbReference type="Proteomes" id="UP000694392"/>
    </source>
</evidence>
<keyword evidence="2 3" id="KW-0342">GTP-binding</keyword>
<keyword evidence="6" id="KW-1185">Reference proteome</keyword>
<evidence type="ECO:0000313" key="5">
    <source>
        <dbReference type="Ensembl" id="ENSSPUP00000007865.1"/>
    </source>
</evidence>
<feature type="binding site" evidence="3">
    <location>
        <position position="73"/>
    </location>
    <ligand>
        <name>GTP</name>
        <dbReference type="ChEBI" id="CHEBI:37565"/>
    </ligand>
</feature>
<dbReference type="GO" id="GO:0003924">
    <property type="term" value="F:GTPase activity"/>
    <property type="evidence" value="ECO:0007669"/>
    <property type="project" value="InterPro"/>
</dbReference>
<evidence type="ECO:0000256" key="1">
    <source>
        <dbReference type="ARBA" id="ARBA00022741"/>
    </source>
</evidence>
<gene>
    <name evidence="5" type="primary">ARL15</name>
</gene>
<dbReference type="PRINTS" id="PR00328">
    <property type="entry name" value="SAR1GTPBP"/>
</dbReference>
<feature type="binding site" evidence="3">
    <location>
        <begin position="130"/>
        <end position="133"/>
    </location>
    <ligand>
        <name>GTP</name>
        <dbReference type="ChEBI" id="CHEBI:37565"/>
    </ligand>
</feature>
<protein>
    <submittedName>
        <fullName evidence="5">ARF like GTPase 15</fullName>
    </submittedName>
</protein>
<dbReference type="InterPro" id="IPR042292">
    <property type="entry name" value="ARL15"/>
</dbReference>
<evidence type="ECO:0000256" key="2">
    <source>
        <dbReference type="ARBA" id="ARBA00023134"/>
    </source>
</evidence>
<feature type="binding site" evidence="3">
    <location>
        <begin position="27"/>
        <end position="34"/>
    </location>
    <ligand>
        <name>GTP</name>
        <dbReference type="ChEBI" id="CHEBI:37565"/>
    </ligand>
</feature>
<keyword evidence="4" id="KW-0460">Magnesium</keyword>
<dbReference type="SUPFAM" id="SSF52540">
    <property type="entry name" value="P-loop containing nucleoside triphosphate hydrolases"/>
    <property type="match status" value="1"/>
</dbReference>
<feature type="binding site" evidence="4">
    <location>
        <position position="51"/>
    </location>
    <ligand>
        <name>Mg(2+)</name>
        <dbReference type="ChEBI" id="CHEBI:18420"/>
    </ligand>
</feature>
<dbReference type="AlphaFoldDB" id="A0A8D0GLX1"/>
<name>A0A8D0GLX1_SPHPU</name>
<dbReference type="InterPro" id="IPR027417">
    <property type="entry name" value="P-loop_NTPase"/>
</dbReference>
<dbReference type="InterPro" id="IPR006689">
    <property type="entry name" value="Small_GTPase_ARF/SAR"/>
</dbReference>
<dbReference type="Pfam" id="PF00025">
    <property type="entry name" value="Arf"/>
    <property type="match status" value="1"/>
</dbReference>
<reference evidence="5" key="2">
    <citation type="submission" date="2025-09" db="UniProtKB">
        <authorList>
            <consortium name="Ensembl"/>
        </authorList>
    </citation>
    <scope>IDENTIFICATION</scope>
</reference>
<organism evidence="5 6">
    <name type="scientific">Sphenodon punctatus</name>
    <name type="common">Tuatara</name>
    <name type="synonym">Hatteria punctata</name>
    <dbReference type="NCBI Taxonomy" id="8508"/>
    <lineage>
        <taxon>Eukaryota</taxon>
        <taxon>Metazoa</taxon>
        <taxon>Chordata</taxon>
        <taxon>Craniata</taxon>
        <taxon>Vertebrata</taxon>
        <taxon>Euteleostomi</taxon>
        <taxon>Lepidosauria</taxon>
        <taxon>Sphenodontia</taxon>
        <taxon>Sphenodontidae</taxon>
        <taxon>Sphenodon</taxon>
    </lineage>
</organism>
<dbReference type="GeneTree" id="ENSGT00940000156244"/>
<dbReference type="SMART" id="SM00177">
    <property type="entry name" value="ARF"/>
    <property type="match status" value="1"/>
</dbReference>
<feature type="binding site" evidence="4">
    <location>
        <position position="34"/>
    </location>
    <ligand>
        <name>Mg(2+)</name>
        <dbReference type="ChEBI" id="CHEBI:18420"/>
    </ligand>
</feature>
<keyword evidence="4" id="KW-0479">Metal-binding</keyword>
<dbReference type="GO" id="GO:0005525">
    <property type="term" value="F:GTP binding"/>
    <property type="evidence" value="ECO:0007669"/>
    <property type="project" value="UniProtKB-KW"/>
</dbReference>